<proteinExistence type="predicted"/>
<keyword evidence="2" id="KW-1185">Reference proteome</keyword>
<reference evidence="1" key="1">
    <citation type="submission" date="2018-11" db="EMBL/GenBank/DDBJ databases">
        <authorList>
            <consortium name="Pathogen Informatics"/>
        </authorList>
    </citation>
    <scope>NUCLEOTIDE SEQUENCE</scope>
</reference>
<evidence type="ECO:0000313" key="2">
    <source>
        <dbReference type="Proteomes" id="UP000784294"/>
    </source>
</evidence>
<accession>A0A448WPQ0</accession>
<dbReference type="EMBL" id="CAAALY010030081">
    <property type="protein sequence ID" value="VEL16847.1"/>
    <property type="molecule type" value="Genomic_DNA"/>
</dbReference>
<sequence length="172" mass="18887">MHPDTTDLLVESPQFSTSIATTVCDNHLIHSAKAHQFDKLSPRDPPSMTIPCLESDLTELNSPPSMPMASSMSPLTFVSKRLLSDFIDSSNFNNEKHHQGNSQHGLLMNPGLSPVSSLFRAYEEVATQQPGRLTPHLMPGVGRCAFMDDSMEPEAESGLGHIEPKVRIGFFL</sequence>
<dbReference type="Proteomes" id="UP000784294">
    <property type="component" value="Unassembled WGS sequence"/>
</dbReference>
<evidence type="ECO:0000313" key="1">
    <source>
        <dbReference type="EMBL" id="VEL16847.1"/>
    </source>
</evidence>
<name>A0A448WPQ0_9PLAT</name>
<dbReference type="AlphaFoldDB" id="A0A448WPQ0"/>
<comment type="caution">
    <text evidence="1">The sequence shown here is derived from an EMBL/GenBank/DDBJ whole genome shotgun (WGS) entry which is preliminary data.</text>
</comment>
<gene>
    <name evidence="1" type="ORF">PXEA_LOCUS10287</name>
</gene>
<organism evidence="1 2">
    <name type="scientific">Protopolystoma xenopodis</name>
    <dbReference type="NCBI Taxonomy" id="117903"/>
    <lineage>
        <taxon>Eukaryota</taxon>
        <taxon>Metazoa</taxon>
        <taxon>Spiralia</taxon>
        <taxon>Lophotrochozoa</taxon>
        <taxon>Platyhelminthes</taxon>
        <taxon>Monogenea</taxon>
        <taxon>Polyopisthocotylea</taxon>
        <taxon>Polystomatidea</taxon>
        <taxon>Polystomatidae</taxon>
        <taxon>Protopolystoma</taxon>
    </lineage>
</organism>
<protein>
    <submittedName>
        <fullName evidence="1">Uncharacterized protein</fullName>
    </submittedName>
</protein>